<proteinExistence type="predicted"/>
<dbReference type="Proteomes" id="UP001589858">
    <property type="component" value="Unassembled WGS sequence"/>
</dbReference>
<keyword evidence="3" id="KW-1185">Reference proteome</keyword>
<dbReference type="PANTHER" id="PTHR13696">
    <property type="entry name" value="P-LOOP CONTAINING NUCLEOSIDE TRIPHOSPHATE HYDROLASE"/>
    <property type="match status" value="1"/>
</dbReference>
<gene>
    <name evidence="2" type="ORF">ACFFF8_14795</name>
</gene>
<dbReference type="Gene3D" id="3.40.50.300">
    <property type="entry name" value="P-loop containing nucleotide triphosphate hydrolases"/>
    <property type="match status" value="1"/>
</dbReference>
<dbReference type="EMBL" id="JBHLTM010000060">
    <property type="protein sequence ID" value="MFC0685862.1"/>
    <property type="molecule type" value="Genomic_DNA"/>
</dbReference>
<sequence>MSYTVNTLRAITRTCEEMSDRVKKIVFNPEDRKVLDMTFGPGVAAELVGRTPEALAKAEKEGRLAAPKQLANGRRFYTLEDLTQIREALGIHPGKSADEDAVVIAVQNFKGGVGKSTITKHFADYLALHGYKVLVIDCDPQASTTTMFDIKPETLFDEEETLGNFLSPRSNFDDFPASIHETAWPTIKIIPSSLGLQDAEWDLTATLREGGQAVREGLQRLRIGIESVIKDFDVILLDPPPAMGFLGLNVMAAATGLLVPVPARQLDYLSTIHFMNTIAENIEVLEANDTPVDYGFIRVVCSTYTPSKPGENDMWKMMQATYGTYLLSQPILASEEIKNATQAFRSVYESKPSASHATYNRCRENLDAVFNEVVQQMRQQWPSTSLAGRAADALASAAA</sequence>
<dbReference type="InterPro" id="IPR025669">
    <property type="entry name" value="AAA_dom"/>
</dbReference>
<dbReference type="InterPro" id="IPR027417">
    <property type="entry name" value="P-loop_NTPase"/>
</dbReference>
<dbReference type="RefSeq" id="WP_267224718.1">
    <property type="nucleotide sequence ID" value="NZ_JAPCWC010000043.1"/>
</dbReference>
<evidence type="ECO:0000313" key="3">
    <source>
        <dbReference type="Proteomes" id="UP001589858"/>
    </source>
</evidence>
<name>A0ABV6S9F9_9SPHN</name>
<dbReference type="PRINTS" id="PR00091">
    <property type="entry name" value="NITROGNASEII"/>
</dbReference>
<accession>A0ABV6S9F9</accession>
<dbReference type="CDD" id="cd02042">
    <property type="entry name" value="ParAB_family"/>
    <property type="match status" value="1"/>
</dbReference>
<protein>
    <submittedName>
        <fullName evidence="2">AAA family ATPase</fullName>
    </submittedName>
</protein>
<dbReference type="InterPro" id="IPR050678">
    <property type="entry name" value="DNA_Partitioning_ATPase"/>
</dbReference>
<dbReference type="PANTHER" id="PTHR13696:SF52">
    <property type="entry name" value="PARA FAMILY PROTEIN CT_582"/>
    <property type="match status" value="1"/>
</dbReference>
<organism evidence="2 3">
    <name type="scientific">Novosphingobium clariflavum</name>
    <dbReference type="NCBI Taxonomy" id="2029884"/>
    <lineage>
        <taxon>Bacteria</taxon>
        <taxon>Pseudomonadati</taxon>
        <taxon>Pseudomonadota</taxon>
        <taxon>Alphaproteobacteria</taxon>
        <taxon>Sphingomonadales</taxon>
        <taxon>Sphingomonadaceae</taxon>
        <taxon>Novosphingobium</taxon>
    </lineage>
</organism>
<dbReference type="SUPFAM" id="SSF52540">
    <property type="entry name" value="P-loop containing nucleoside triphosphate hydrolases"/>
    <property type="match status" value="1"/>
</dbReference>
<dbReference type="Pfam" id="PF13614">
    <property type="entry name" value="AAA_31"/>
    <property type="match status" value="1"/>
</dbReference>
<evidence type="ECO:0000259" key="1">
    <source>
        <dbReference type="Pfam" id="PF13614"/>
    </source>
</evidence>
<reference evidence="2 3" key="1">
    <citation type="submission" date="2024-09" db="EMBL/GenBank/DDBJ databases">
        <authorList>
            <person name="Sun Q."/>
            <person name="Mori K."/>
        </authorList>
    </citation>
    <scope>NUCLEOTIDE SEQUENCE [LARGE SCALE GENOMIC DNA]</scope>
    <source>
        <strain evidence="2 3">CICC 11035S</strain>
    </source>
</reference>
<comment type="caution">
    <text evidence="2">The sequence shown here is derived from an EMBL/GenBank/DDBJ whole genome shotgun (WGS) entry which is preliminary data.</text>
</comment>
<evidence type="ECO:0000313" key="2">
    <source>
        <dbReference type="EMBL" id="MFC0685862.1"/>
    </source>
</evidence>
<feature type="domain" description="AAA" evidence="1">
    <location>
        <begin position="103"/>
        <end position="280"/>
    </location>
</feature>